<keyword evidence="5" id="KW-0677">Repeat</keyword>
<feature type="coiled-coil region" evidence="10">
    <location>
        <begin position="1592"/>
        <end position="1655"/>
    </location>
</feature>
<organism evidence="12 13">
    <name type="scientific">Triparma laevis f. inornata</name>
    <dbReference type="NCBI Taxonomy" id="1714386"/>
    <lineage>
        <taxon>Eukaryota</taxon>
        <taxon>Sar</taxon>
        <taxon>Stramenopiles</taxon>
        <taxon>Ochrophyta</taxon>
        <taxon>Bolidophyceae</taxon>
        <taxon>Parmales</taxon>
        <taxon>Triparmaceae</taxon>
        <taxon>Triparma</taxon>
    </lineage>
</organism>
<dbReference type="Gene3D" id="2.130.10.10">
    <property type="entry name" value="YVTN repeat-like/Quinoprotein amine dehydrogenase"/>
    <property type="match status" value="3"/>
</dbReference>
<dbReference type="PANTHER" id="PTHR14885">
    <property type="entry name" value="CILIA- AND FLAGELLA-ASSOCIATED PROTEIN 43-RELATED"/>
    <property type="match status" value="1"/>
</dbReference>
<feature type="region of interest" description="Disordered" evidence="11">
    <location>
        <begin position="766"/>
        <end position="789"/>
    </location>
</feature>
<dbReference type="GO" id="GO:0005856">
    <property type="term" value="C:cytoskeleton"/>
    <property type="evidence" value="ECO:0007669"/>
    <property type="project" value="UniProtKB-SubCell"/>
</dbReference>
<evidence type="ECO:0000256" key="3">
    <source>
        <dbReference type="ARBA" id="ARBA00022490"/>
    </source>
</evidence>
<feature type="compositionally biased region" description="Basic and acidic residues" evidence="11">
    <location>
        <begin position="582"/>
        <end position="601"/>
    </location>
</feature>
<comment type="caution">
    <text evidence="12">The sequence shown here is derived from an EMBL/GenBank/DDBJ whole genome shotgun (WGS) entry which is preliminary data.</text>
</comment>
<dbReference type="SUPFAM" id="SSF50969">
    <property type="entry name" value="YVTN repeat-like/Quinoprotein amine dehydrogenase"/>
    <property type="match status" value="1"/>
</dbReference>
<dbReference type="GO" id="GO:0005929">
    <property type="term" value="C:cilium"/>
    <property type="evidence" value="ECO:0007669"/>
    <property type="project" value="UniProtKB-SubCell"/>
</dbReference>
<evidence type="ECO:0000256" key="4">
    <source>
        <dbReference type="ARBA" id="ARBA00022574"/>
    </source>
</evidence>
<evidence type="ECO:0000256" key="10">
    <source>
        <dbReference type="SAM" id="Coils"/>
    </source>
</evidence>
<comment type="subcellular location">
    <subcellularLocation>
        <location evidence="1">Cell projection</location>
        <location evidence="1">Cilium</location>
    </subcellularLocation>
    <subcellularLocation>
        <location evidence="2">Cytoplasm</location>
        <location evidence="2">Cytoskeleton</location>
    </subcellularLocation>
</comment>
<feature type="repeat" description="WD" evidence="9">
    <location>
        <begin position="476"/>
        <end position="506"/>
    </location>
</feature>
<dbReference type="InterPro" id="IPR001680">
    <property type="entry name" value="WD40_rpt"/>
</dbReference>
<keyword evidence="6 10" id="KW-0175">Coiled coil</keyword>
<dbReference type="PANTHER" id="PTHR14885:SF3">
    <property type="entry name" value="CILIA- AND FLAGELLA-ASSOCIATED PROTEIN 44"/>
    <property type="match status" value="1"/>
</dbReference>
<feature type="compositionally biased region" description="Acidic residues" evidence="11">
    <location>
        <begin position="1405"/>
        <end position="1436"/>
    </location>
</feature>
<sequence>MSSDAAPPAQVYVPSSFLPRRSPTELPRTISSLVHVAGFPIERRQNITLIDSNTMLYVAGNELVKLDLSPDGSKKRSYIKGLDNKAIGCFSLNPDNSMIALGCVGTKPNVYIYSFPDFELLHVLKNGTERGYASLSFTADGEKLSTVGMKPDFLLTVWDWKNERITLHTKAFGQDVYKVAFSLDDPGRLTTSGTGHIRFWNMTKTFTGLKLQGEIGKLGKIDLSDIEDFVELPDGKVISSSESGYLLLWEGNFVKCRFVTSSAKPDLMYNSKHTAGKENIFGDTPAHSGGIFCLKYDRKRDMIVTSGGDGTIKFWSFSEIDVAEVDSDITMDYPIQPKTTVNVDPEASIKYFVESPGEDGTFLIEDGNGALYRQPCDGSAAAEKLWEFHAGPVSGVAASPVDHFCLTGGKDGKIFCWDYVTKTIVSSVKNAHGCTSVTAAPTSVDKEGRTFAAGFEDGVVRCYVRTAEELTLQQVMKPHTGAVSKVEYSPDGKYIATGGADGLVFVLRCPAKDKPTAPYTPVGFVISEDSAPIVSLSWRADSNALLFGHGNTLTEIDVSEELSSISANSFEMQPKTRTYQYKDRPVMKESNPEDEEKKNADGEVEEEAEPVPPSIAFACYKKNAGETENFVVGFGNEKAGKLIEGKFGDEYSLGEYSAGVPTENLLEDEEISKVKSLAFSSSKNFFLGSNDDGTVTVRPSANLGYFTKYSCHDPNSGGCSGAALSFDDEFLLSVGEDGLLAIYRLNPQEVTAAAAEAKEKRMLLEEKSTDKILSSTDSGEGSSTPPEGFEEIFASTKEGQDKAAAAAAAIEDITDDTAYSIQDEKLRKEEDARKADAERKKEGVREKIVSMQKEFAEFVKKNSALPAEQRLTPEELTVDPEFNEILIEAGRQMIKEVELECAHESEKTDVRLKKLQEEFLNVLDYERFTVHGLKAKGLQVSSFPTSKFPDVLVKMLEHVHNVMKGEENSSLRSRPHHSSSDRSMRSTRNTNRSTKSKVAMDLATLGLEADGSPKKLSAFETRKLMRMERKHAMEELVGRKPAEDADDPRDVKAIADAIQNLGDYKVKTGEDYEVPEDQQVNAEKKRRQMVLLEESIHNIKVNFNESLLEARDMKAMVVLATKASNARMRVIDKQLEQPSMSRDLWEPELQPSEYPEDREEFVEGDYEKFKESVKANDGKVEDAKCPVKSVCKKSLVDGEGGGEGVKGGKGGAAMWDEGAVALAQTLPILKASYNHESFGEMPEVEDESSLSQIEKDEISEIKKKLRHEMQSIVRKIASDVEEVDSTIGELRRERIVLNVELKAAEMRLLVLFKELHLLMEFETKDKMLSTKLEKCQRDKAEVVANISDCHGRLQTKSAELEVWVEKDDQIMEEFLKDVPESNAFYDQLLKIFKRKIKRAKKRSTEDEDEDEDEEEESDYDDYDEDDDDEDDEEVDDSCPPGCDTHLYEGIIEMREKRLDQEEYMNEFQKELDALKKAHDRHVGRERQIDKDLKSTEIEIQKFQTEKQKEINELLVAIPLKVGQIRLWKPGVNGEGEVMEVPGDPTILRESVKINECTIFSEDNLGKIRNRIGELKDEIVVDKANFSGLHKEKRALEKDKLVKEKKIEKQAKECEEIQMLKFGQLVDIDALDKISVNNDEAELKSKSNELEIANEKEIFSLQAKHRRLKEKLLDSTNVNTSKLNNIAELNGRQFFLEKELNGKGGGMQVADDGPTIREETEERNRLVALVKLQAKEVDALKAEINLLRRKGGHIYAPPPPPEDAVGRVRVGGGDGEGGGMGGGGIEGVGV</sequence>
<dbReference type="InterPro" id="IPR011047">
    <property type="entry name" value="Quinoprotein_ADH-like_sf"/>
</dbReference>
<evidence type="ECO:0000256" key="8">
    <source>
        <dbReference type="ARBA" id="ARBA00023273"/>
    </source>
</evidence>
<accession>A0A9W6ZCR3</accession>
<feature type="region of interest" description="Disordered" evidence="11">
    <location>
        <begin position="582"/>
        <end position="608"/>
    </location>
</feature>
<dbReference type="InterPro" id="IPR015943">
    <property type="entry name" value="WD40/YVTN_repeat-like_dom_sf"/>
</dbReference>
<keyword evidence="7" id="KW-0206">Cytoskeleton</keyword>
<name>A0A9W6ZCR3_9STRA</name>
<dbReference type="PROSITE" id="PS50082">
    <property type="entry name" value="WD_REPEATS_2"/>
    <property type="match status" value="3"/>
</dbReference>
<keyword evidence="4 9" id="KW-0853">WD repeat</keyword>
<evidence type="ECO:0000256" key="7">
    <source>
        <dbReference type="ARBA" id="ARBA00023212"/>
    </source>
</evidence>
<evidence type="ECO:0008006" key="14">
    <source>
        <dbReference type="Google" id="ProtNLM"/>
    </source>
</evidence>
<evidence type="ECO:0000256" key="1">
    <source>
        <dbReference type="ARBA" id="ARBA00004138"/>
    </source>
</evidence>
<protein>
    <recommendedName>
        <fullName evidence="14">Cilia- and flagella-associated protein 44</fullName>
    </recommendedName>
</protein>
<gene>
    <name evidence="12" type="ORF">TL16_g00631</name>
</gene>
<keyword evidence="8" id="KW-0966">Cell projection</keyword>
<evidence type="ECO:0000313" key="13">
    <source>
        <dbReference type="Proteomes" id="UP001162640"/>
    </source>
</evidence>
<feature type="region of interest" description="Disordered" evidence="11">
    <location>
        <begin position="964"/>
        <end position="997"/>
    </location>
</feature>
<evidence type="ECO:0000256" key="5">
    <source>
        <dbReference type="ARBA" id="ARBA00022737"/>
    </source>
</evidence>
<feature type="coiled-coil region" evidence="10">
    <location>
        <begin position="1457"/>
        <end position="1512"/>
    </location>
</feature>
<evidence type="ECO:0000313" key="12">
    <source>
        <dbReference type="EMBL" id="GMH49846.1"/>
    </source>
</evidence>
<dbReference type="SUPFAM" id="SSF50998">
    <property type="entry name" value="Quinoprotein alcohol dehydrogenase-like"/>
    <property type="match status" value="1"/>
</dbReference>
<dbReference type="SMART" id="SM00320">
    <property type="entry name" value="WD40"/>
    <property type="match status" value="9"/>
</dbReference>
<feature type="coiled-coil region" evidence="10">
    <location>
        <begin position="827"/>
        <end position="854"/>
    </location>
</feature>
<dbReference type="Pfam" id="PF00400">
    <property type="entry name" value="WD40"/>
    <property type="match status" value="3"/>
</dbReference>
<feature type="repeat" description="WD" evidence="9">
    <location>
        <begin position="386"/>
        <end position="427"/>
    </location>
</feature>
<evidence type="ECO:0000256" key="6">
    <source>
        <dbReference type="ARBA" id="ARBA00023054"/>
    </source>
</evidence>
<feature type="repeat" description="WD" evidence="9">
    <location>
        <begin position="284"/>
        <end position="325"/>
    </location>
</feature>
<evidence type="ECO:0000256" key="9">
    <source>
        <dbReference type="PROSITE-ProRule" id="PRU00221"/>
    </source>
</evidence>
<evidence type="ECO:0000256" key="2">
    <source>
        <dbReference type="ARBA" id="ARBA00004245"/>
    </source>
</evidence>
<dbReference type="PROSITE" id="PS50294">
    <property type="entry name" value="WD_REPEATS_REGION"/>
    <property type="match status" value="2"/>
</dbReference>
<keyword evidence="3" id="KW-0963">Cytoplasm</keyword>
<dbReference type="Proteomes" id="UP001162640">
    <property type="component" value="Unassembled WGS sequence"/>
</dbReference>
<dbReference type="InterPro" id="IPR011044">
    <property type="entry name" value="Quino_amine_DH_bsu"/>
</dbReference>
<feature type="compositionally biased region" description="Polar residues" evidence="11">
    <location>
        <begin position="771"/>
        <end position="785"/>
    </location>
</feature>
<evidence type="ECO:0000256" key="11">
    <source>
        <dbReference type="SAM" id="MobiDB-lite"/>
    </source>
</evidence>
<dbReference type="EMBL" id="BLQM01000012">
    <property type="protein sequence ID" value="GMH49846.1"/>
    <property type="molecule type" value="Genomic_DNA"/>
</dbReference>
<feature type="region of interest" description="Disordered" evidence="11">
    <location>
        <begin position="1402"/>
        <end position="1444"/>
    </location>
</feature>
<reference evidence="13" key="1">
    <citation type="journal article" date="2023" name="Commun. Biol.">
        <title>Genome analysis of Parmales, the sister group of diatoms, reveals the evolutionary specialization of diatoms from phago-mixotrophs to photoautotrophs.</title>
        <authorList>
            <person name="Ban H."/>
            <person name="Sato S."/>
            <person name="Yoshikawa S."/>
            <person name="Yamada K."/>
            <person name="Nakamura Y."/>
            <person name="Ichinomiya M."/>
            <person name="Sato N."/>
            <person name="Blanc-Mathieu R."/>
            <person name="Endo H."/>
            <person name="Kuwata A."/>
            <person name="Ogata H."/>
        </authorList>
    </citation>
    <scope>NUCLEOTIDE SEQUENCE [LARGE SCALE GENOMIC DNA]</scope>
</reference>
<proteinExistence type="predicted"/>